<comment type="caution">
    <text evidence="2">The sequence shown here is derived from an EMBL/GenBank/DDBJ whole genome shotgun (WGS) entry which is preliminary data.</text>
</comment>
<dbReference type="EMBL" id="JBHTIZ010000004">
    <property type="protein sequence ID" value="MFD0982934.1"/>
    <property type="molecule type" value="Genomic_DNA"/>
</dbReference>
<organism evidence="2 3">
    <name type="scientific">Flavobacterium myungsuense</name>
    <dbReference type="NCBI Taxonomy" id="651823"/>
    <lineage>
        <taxon>Bacteria</taxon>
        <taxon>Pseudomonadati</taxon>
        <taxon>Bacteroidota</taxon>
        <taxon>Flavobacteriia</taxon>
        <taxon>Flavobacteriales</taxon>
        <taxon>Flavobacteriaceae</taxon>
        <taxon>Flavobacterium</taxon>
    </lineage>
</organism>
<keyword evidence="3" id="KW-1185">Reference proteome</keyword>
<sequence length="312" mass="36738">MKKHLFIFSVLFFLATSSKAQNTIAKIKYEEAEEAFDKENYALALEKIEETEQLLKNVNPKTLYLKIMAKYKLLKDDYAIIKSLKADCRFYMNKYETIEAVQDKFREIYQISREIKNISDSDEAIKQEIEKGRIKKENIKNLIRYADTLCKKFQCKLGLSYDNFMAQNEVLRNSNLKRGDENNNISGMPLFYFFVENLYSRKERKKDFVISAAVNKDNAVVMYSVSTGPTNKPYEYCLSIYNYFKKALNQYDKKYIIEGKEVFGWQRIIVRVPNSTEDTSINFYIVLEYHQEYGTVAISFLNNEKLVDGYLQ</sequence>
<proteinExistence type="predicted"/>
<feature type="chain" id="PRO_5047344126" description="DUF4252 domain-containing protein" evidence="1">
    <location>
        <begin position="21"/>
        <end position="312"/>
    </location>
</feature>
<dbReference type="Proteomes" id="UP001597051">
    <property type="component" value="Unassembled WGS sequence"/>
</dbReference>
<evidence type="ECO:0000313" key="3">
    <source>
        <dbReference type="Proteomes" id="UP001597051"/>
    </source>
</evidence>
<evidence type="ECO:0000256" key="1">
    <source>
        <dbReference type="SAM" id="SignalP"/>
    </source>
</evidence>
<protein>
    <recommendedName>
        <fullName evidence="4">DUF4252 domain-containing protein</fullName>
    </recommendedName>
</protein>
<gene>
    <name evidence="2" type="ORF">ACFQ0S_00455</name>
</gene>
<evidence type="ECO:0000313" key="2">
    <source>
        <dbReference type="EMBL" id="MFD0982934.1"/>
    </source>
</evidence>
<feature type="signal peptide" evidence="1">
    <location>
        <begin position="1"/>
        <end position="20"/>
    </location>
</feature>
<dbReference type="RefSeq" id="WP_379754952.1">
    <property type="nucleotide sequence ID" value="NZ_JBHSYB010000016.1"/>
</dbReference>
<reference evidence="3" key="1">
    <citation type="journal article" date="2019" name="Int. J. Syst. Evol. Microbiol.">
        <title>The Global Catalogue of Microorganisms (GCM) 10K type strain sequencing project: providing services to taxonomists for standard genome sequencing and annotation.</title>
        <authorList>
            <consortium name="The Broad Institute Genomics Platform"/>
            <consortium name="The Broad Institute Genome Sequencing Center for Infectious Disease"/>
            <person name="Wu L."/>
            <person name="Ma J."/>
        </authorList>
    </citation>
    <scope>NUCLEOTIDE SEQUENCE [LARGE SCALE GENOMIC DNA]</scope>
    <source>
        <strain evidence="3">CECT 7649</strain>
    </source>
</reference>
<name>A0ABW3IYN0_9FLAO</name>
<accession>A0ABW3IYN0</accession>
<keyword evidence="1" id="KW-0732">Signal</keyword>
<evidence type="ECO:0008006" key="4">
    <source>
        <dbReference type="Google" id="ProtNLM"/>
    </source>
</evidence>